<accession>A0AAV2JR22</accession>
<name>A0AAV2JR22_KNICA</name>
<protein>
    <submittedName>
        <fullName evidence="1">Uncharacterized protein</fullName>
    </submittedName>
</protein>
<proteinExistence type="predicted"/>
<dbReference type="EMBL" id="OZ035835">
    <property type="protein sequence ID" value="CAL1578663.1"/>
    <property type="molecule type" value="Genomic_DNA"/>
</dbReference>
<evidence type="ECO:0000313" key="2">
    <source>
        <dbReference type="Proteomes" id="UP001497482"/>
    </source>
</evidence>
<keyword evidence="2" id="KW-1185">Reference proteome</keyword>
<sequence>MLHSPPSCTCVLLSSRLHLWNSTSSDTFSTPSATLYSLLHCTCVLSPPPPLHLCTLSPVCTCYVSPPSAPFGCDCRPPSAPVDSSLLRTPLSPPSAPVYTLSAVLHLCTLSPVCTVYSLPLCTCVLSPPTAPCVLPPRLHLWTLSS</sequence>
<gene>
    <name evidence="1" type="ORF">KC01_LOCUS9785</name>
</gene>
<dbReference type="Proteomes" id="UP001497482">
    <property type="component" value="Chromosome 13"/>
</dbReference>
<evidence type="ECO:0000313" key="1">
    <source>
        <dbReference type="EMBL" id="CAL1578663.1"/>
    </source>
</evidence>
<organism evidence="1 2">
    <name type="scientific">Knipowitschia caucasica</name>
    <name type="common">Caucasian dwarf goby</name>
    <name type="synonym">Pomatoschistus caucasicus</name>
    <dbReference type="NCBI Taxonomy" id="637954"/>
    <lineage>
        <taxon>Eukaryota</taxon>
        <taxon>Metazoa</taxon>
        <taxon>Chordata</taxon>
        <taxon>Craniata</taxon>
        <taxon>Vertebrata</taxon>
        <taxon>Euteleostomi</taxon>
        <taxon>Actinopterygii</taxon>
        <taxon>Neopterygii</taxon>
        <taxon>Teleostei</taxon>
        <taxon>Neoteleostei</taxon>
        <taxon>Acanthomorphata</taxon>
        <taxon>Gobiaria</taxon>
        <taxon>Gobiiformes</taxon>
        <taxon>Gobioidei</taxon>
        <taxon>Gobiidae</taxon>
        <taxon>Gobiinae</taxon>
        <taxon>Knipowitschia</taxon>
    </lineage>
</organism>
<dbReference type="AlphaFoldDB" id="A0AAV2JR22"/>
<reference evidence="1 2" key="1">
    <citation type="submission" date="2024-04" db="EMBL/GenBank/DDBJ databases">
        <authorList>
            <person name="Waldvogel A.-M."/>
            <person name="Schoenle A."/>
        </authorList>
    </citation>
    <scope>NUCLEOTIDE SEQUENCE [LARGE SCALE GENOMIC DNA]</scope>
</reference>